<dbReference type="GO" id="GO:0000932">
    <property type="term" value="C:P-body"/>
    <property type="evidence" value="ECO:0007669"/>
    <property type="project" value="TreeGrafter"/>
</dbReference>
<dbReference type="KEGG" id="mlr:MELLADRAFT_45088"/>
<sequence length="211" mass="24497">MKMIKETPNVYEKVVKTYIDQIPHSRLTWFVLRNILSHVTETEKIIYEDLSPNKAFMIIPDLKWDQQSLSSLYVLAIVQDPSIRSLRDITPIHLSLLKAIAIDGTRAVQARYGVPKEELRLFVHYQPSYYQFHVHIVHIEHTGFPGVATGQAHLLDDIIENLEQEILQKPIPEKSFYARRTFTYALGENHEMFEKLWEATKACHSIPSDLS</sequence>
<dbReference type="VEuPathDB" id="FungiDB:MELLADRAFT_45088"/>
<dbReference type="InterPro" id="IPR008594">
    <property type="entry name" value="DcpS/DCS2"/>
</dbReference>
<dbReference type="AlphaFoldDB" id="F4S186"/>
<accession>F4S186</accession>
<dbReference type="InterPro" id="IPR036265">
    <property type="entry name" value="HIT-like_sf"/>
</dbReference>
<proteinExistence type="predicted"/>
<evidence type="ECO:0008006" key="3">
    <source>
        <dbReference type="Google" id="ProtNLM"/>
    </source>
</evidence>
<dbReference type="GO" id="GO:0000290">
    <property type="term" value="P:deadenylation-dependent decapping of nuclear-transcribed mRNA"/>
    <property type="evidence" value="ECO:0007669"/>
    <property type="project" value="EnsemblFungi"/>
</dbReference>
<dbReference type="OrthoDB" id="10264956at2759"/>
<name>F4S186_MELLP</name>
<dbReference type="GO" id="GO:0005634">
    <property type="term" value="C:nucleus"/>
    <property type="evidence" value="ECO:0007669"/>
    <property type="project" value="EnsemblFungi"/>
</dbReference>
<dbReference type="GeneID" id="18928222"/>
<dbReference type="InParanoid" id="F4S186"/>
<dbReference type="Proteomes" id="UP000001072">
    <property type="component" value="Unassembled WGS sequence"/>
</dbReference>
<reference evidence="2" key="1">
    <citation type="journal article" date="2011" name="Proc. Natl. Acad. Sci. U.S.A.">
        <title>Obligate biotrophy features unraveled by the genomic analysis of rust fungi.</title>
        <authorList>
            <person name="Duplessis S."/>
            <person name="Cuomo C.A."/>
            <person name="Lin Y.-C."/>
            <person name="Aerts A."/>
            <person name="Tisserant E."/>
            <person name="Veneault-Fourrey C."/>
            <person name="Joly D.L."/>
            <person name="Hacquard S."/>
            <person name="Amselem J."/>
            <person name="Cantarel B.L."/>
            <person name="Chiu R."/>
            <person name="Coutinho P.M."/>
            <person name="Feau N."/>
            <person name="Field M."/>
            <person name="Frey P."/>
            <person name="Gelhaye E."/>
            <person name="Goldberg J."/>
            <person name="Grabherr M.G."/>
            <person name="Kodira C.D."/>
            <person name="Kohler A."/>
            <person name="Kuees U."/>
            <person name="Lindquist E.A."/>
            <person name="Lucas S.M."/>
            <person name="Mago R."/>
            <person name="Mauceli E."/>
            <person name="Morin E."/>
            <person name="Murat C."/>
            <person name="Pangilinan J.L."/>
            <person name="Park R."/>
            <person name="Pearson M."/>
            <person name="Quesneville H."/>
            <person name="Rouhier N."/>
            <person name="Sakthikumar S."/>
            <person name="Salamov A.A."/>
            <person name="Schmutz J."/>
            <person name="Selles B."/>
            <person name="Shapiro H."/>
            <person name="Tanguay P."/>
            <person name="Tuskan G.A."/>
            <person name="Henrissat B."/>
            <person name="Van de Peer Y."/>
            <person name="Rouze P."/>
            <person name="Ellis J.G."/>
            <person name="Dodds P.N."/>
            <person name="Schein J.E."/>
            <person name="Zhong S."/>
            <person name="Hamelin R.C."/>
            <person name="Grigoriev I.V."/>
            <person name="Szabo L.J."/>
            <person name="Martin F."/>
        </authorList>
    </citation>
    <scope>NUCLEOTIDE SEQUENCE [LARGE SCALE GENOMIC DNA]</scope>
    <source>
        <strain evidence="2">98AG31 / pathotype 3-4-7</strain>
    </source>
</reference>
<dbReference type="SUPFAM" id="SSF54197">
    <property type="entry name" value="HIT-like"/>
    <property type="match status" value="1"/>
</dbReference>
<dbReference type="HOGENOM" id="CLU_041045_3_0_1"/>
<evidence type="ECO:0000313" key="1">
    <source>
        <dbReference type="EMBL" id="EGG01605.1"/>
    </source>
</evidence>
<dbReference type="PANTHER" id="PTHR12978:SF0">
    <property type="entry name" value="M7GPPPX DIPHOSPHATASE"/>
    <property type="match status" value="1"/>
</dbReference>
<protein>
    <recommendedName>
        <fullName evidence="3">HIT domain-containing protein</fullName>
    </recommendedName>
</protein>
<dbReference type="STRING" id="747676.F4S186"/>
<organism evidence="2">
    <name type="scientific">Melampsora larici-populina (strain 98AG31 / pathotype 3-4-7)</name>
    <name type="common">Poplar leaf rust fungus</name>
    <dbReference type="NCBI Taxonomy" id="747676"/>
    <lineage>
        <taxon>Eukaryota</taxon>
        <taxon>Fungi</taxon>
        <taxon>Dikarya</taxon>
        <taxon>Basidiomycota</taxon>
        <taxon>Pucciniomycotina</taxon>
        <taxon>Pucciniomycetes</taxon>
        <taxon>Pucciniales</taxon>
        <taxon>Melampsoraceae</taxon>
        <taxon>Melampsora</taxon>
    </lineage>
</organism>
<dbReference type="eggNOG" id="KOG3969">
    <property type="taxonomic scope" value="Eukaryota"/>
</dbReference>
<dbReference type="RefSeq" id="XP_007415196.1">
    <property type="nucleotide sequence ID" value="XM_007415134.1"/>
</dbReference>
<dbReference type="GO" id="GO:0140932">
    <property type="term" value="F:5'-(N(7)-methyl 5'-triphosphoguanosine)-[mRNA] diphosphatase activity"/>
    <property type="evidence" value="ECO:0007669"/>
    <property type="project" value="EnsemblFungi"/>
</dbReference>
<gene>
    <name evidence="1" type="ORF">MELLADRAFT_45088</name>
</gene>
<dbReference type="Gene3D" id="3.30.428.10">
    <property type="entry name" value="HIT-like"/>
    <property type="match status" value="1"/>
</dbReference>
<dbReference type="EMBL" id="GL883137">
    <property type="protein sequence ID" value="EGG01605.1"/>
    <property type="molecule type" value="Genomic_DNA"/>
</dbReference>
<dbReference type="PANTHER" id="PTHR12978">
    <property type="entry name" value="HISTIDINE TRIAD HIT PROTEIN MEMBER"/>
    <property type="match status" value="1"/>
</dbReference>
<dbReference type="Pfam" id="PF11969">
    <property type="entry name" value="DcpS_C"/>
    <property type="match status" value="1"/>
</dbReference>
<dbReference type="FunCoup" id="F4S186">
    <property type="interactions" value="457"/>
</dbReference>
<dbReference type="GO" id="GO:0000340">
    <property type="term" value="F:RNA 7-methylguanosine cap binding"/>
    <property type="evidence" value="ECO:0007669"/>
    <property type="project" value="EnsemblFungi"/>
</dbReference>
<keyword evidence="2" id="KW-1185">Reference proteome</keyword>
<evidence type="ECO:0000313" key="2">
    <source>
        <dbReference type="Proteomes" id="UP000001072"/>
    </source>
</evidence>